<comment type="caution">
    <text evidence="6">The sequence shown here is derived from an EMBL/GenBank/DDBJ whole genome shotgun (WGS) entry which is preliminary data.</text>
</comment>
<name>A0ABV0JK55_9CYAN</name>
<dbReference type="Gene3D" id="1.10.1280.10">
    <property type="entry name" value="Di-copper center containing domain from catechol oxidase"/>
    <property type="match status" value="1"/>
</dbReference>
<dbReference type="PANTHER" id="PTHR11474:SF126">
    <property type="entry name" value="TYROSINASE-LIKE PROTEIN TYR-1-RELATED"/>
    <property type="match status" value="1"/>
</dbReference>
<evidence type="ECO:0000313" key="6">
    <source>
        <dbReference type="EMBL" id="MEP0863816.1"/>
    </source>
</evidence>
<evidence type="ECO:0000256" key="2">
    <source>
        <dbReference type="ARBA" id="ARBA00022723"/>
    </source>
</evidence>
<feature type="domain" description="Tyrosinase copper-binding" evidence="5">
    <location>
        <begin position="288"/>
        <end position="299"/>
    </location>
</feature>
<evidence type="ECO:0000313" key="7">
    <source>
        <dbReference type="Proteomes" id="UP001442494"/>
    </source>
</evidence>
<keyword evidence="2" id="KW-0479">Metal-binding</keyword>
<dbReference type="Pfam" id="PF00264">
    <property type="entry name" value="Tyrosinase"/>
    <property type="match status" value="1"/>
</dbReference>
<dbReference type="PROSITE" id="PS00498">
    <property type="entry name" value="TYROSINASE_2"/>
    <property type="match status" value="1"/>
</dbReference>
<dbReference type="InterPro" id="IPR002227">
    <property type="entry name" value="Tyrosinase_Cu-bd"/>
</dbReference>
<evidence type="ECO:0000256" key="1">
    <source>
        <dbReference type="ARBA" id="ARBA00009928"/>
    </source>
</evidence>
<dbReference type="InterPro" id="IPR050316">
    <property type="entry name" value="Tyrosinase/Hemocyanin"/>
</dbReference>
<keyword evidence="7" id="KW-1185">Reference proteome</keyword>
<dbReference type="InterPro" id="IPR013424">
    <property type="entry name" value="Ice-binding_C"/>
</dbReference>
<dbReference type="Pfam" id="PF07589">
    <property type="entry name" value="PEP-CTERM"/>
    <property type="match status" value="1"/>
</dbReference>
<comment type="similarity">
    <text evidence="1">Belongs to the tyrosinase family.</text>
</comment>
<dbReference type="PROSITE" id="PS00497">
    <property type="entry name" value="TYROSINASE_1"/>
    <property type="match status" value="1"/>
</dbReference>
<dbReference type="PRINTS" id="PR00092">
    <property type="entry name" value="TYROSINASE"/>
</dbReference>
<proteinExistence type="inferred from homology"/>
<protein>
    <submittedName>
        <fullName evidence="6">Tyrosinase family protein</fullName>
    </submittedName>
</protein>
<accession>A0ABV0JK55</accession>
<reference evidence="6 7" key="1">
    <citation type="submission" date="2022-04" db="EMBL/GenBank/DDBJ databases">
        <title>Positive selection, recombination, and allopatry shape intraspecific diversity of widespread and dominant cyanobacteria.</title>
        <authorList>
            <person name="Wei J."/>
            <person name="Shu W."/>
            <person name="Hu C."/>
        </authorList>
    </citation>
    <scope>NUCLEOTIDE SEQUENCE [LARGE SCALE GENOMIC DNA]</scope>
    <source>
        <strain evidence="6 7">GB2-A5</strain>
    </source>
</reference>
<dbReference type="Proteomes" id="UP001442494">
    <property type="component" value="Unassembled WGS sequence"/>
</dbReference>
<dbReference type="InterPro" id="IPR008922">
    <property type="entry name" value="Di-copper_centre_dom_sf"/>
</dbReference>
<sequence>MGFLHKSVKVLSFGIAVSLFGMEAIAADLVVRKNVVDLTSEEKNNFVNAIKTLKTTIPEGSALSIYDQFVAVHLGAMSVIHWHEEHQHHHNIDTAHENSGFLPWHREYVRRFEQALQSVDPSVTVPYWDWTDPTAIDVIFQPDFMGSNGQGVTINIPGAGAFEGGTVVSGNFSEASGWVLNKDLHIDPSTNQSLGTSLLRFLQVPPATDYPIPKAEIDRILALDDYQVFRPALEGFISFDKEGNVINGGFAHNYIHGLVGGVRIDLTTNRPTFQPIGTMSNIPSSVNDPVFWLNHSNVDRLWAEWQDNGHEGSDFYPSEGQPYGHNLNDPMWPWDGGMSTPASKGLGDLLSLLPVFDSDDIVTPADVLDYRKMGYTYDTTSASVPEPTSTLGLLGLGVLGISSLSKHRKKQKTLTISNG</sequence>
<evidence type="ECO:0000256" key="3">
    <source>
        <dbReference type="ARBA" id="ARBA00023008"/>
    </source>
</evidence>
<dbReference type="PANTHER" id="PTHR11474">
    <property type="entry name" value="TYROSINASE FAMILY MEMBER"/>
    <property type="match status" value="1"/>
</dbReference>
<keyword evidence="3" id="KW-0186">Copper</keyword>
<gene>
    <name evidence="6" type="ORF">NDI37_04970</name>
</gene>
<dbReference type="SUPFAM" id="SSF48056">
    <property type="entry name" value="Di-copper centre-containing domain"/>
    <property type="match status" value="1"/>
</dbReference>
<dbReference type="RefSeq" id="WP_190417389.1">
    <property type="nucleotide sequence ID" value="NZ_JAMPKK010000007.1"/>
</dbReference>
<dbReference type="EMBL" id="JAMPKK010000007">
    <property type="protein sequence ID" value="MEP0863816.1"/>
    <property type="molecule type" value="Genomic_DNA"/>
</dbReference>
<evidence type="ECO:0000259" key="5">
    <source>
        <dbReference type="PROSITE" id="PS00498"/>
    </source>
</evidence>
<organism evidence="6 7">
    <name type="scientific">Funiculus sociatus GB2-A5</name>
    <dbReference type="NCBI Taxonomy" id="2933946"/>
    <lineage>
        <taxon>Bacteria</taxon>
        <taxon>Bacillati</taxon>
        <taxon>Cyanobacteriota</taxon>
        <taxon>Cyanophyceae</taxon>
        <taxon>Coleofasciculales</taxon>
        <taxon>Coleofasciculaceae</taxon>
        <taxon>Funiculus</taxon>
    </lineage>
</organism>
<feature type="domain" description="Tyrosinase copper-binding" evidence="4">
    <location>
        <begin position="96"/>
        <end position="113"/>
    </location>
</feature>
<evidence type="ECO:0000259" key="4">
    <source>
        <dbReference type="PROSITE" id="PS00497"/>
    </source>
</evidence>
<dbReference type="NCBIfam" id="TIGR02595">
    <property type="entry name" value="PEP_CTERM"/>
    <property type="match status" value="1"/>
</dbReference>